<dbReference type="AlphaFoldDB" id="A0A7I7WSS9"/>
<dbReference type="SUPFAM" id="SSF56801">
    <property type="entry name" value="Acetyl-CoA synthetase-like"/>
    <property type="match status" value="1"/>
</dbReference>
<dbReference type="Gene3D" id="3.40.50.12780">
    <property type="entry name" value="N-terminal domain of ligase-like"/>
    <property type="match status" value="1"/>
</dbReference>
<comment type="similarity">
    <text evidence="1">Belongs to the ATP-dependent AMP-binding enzyme family.</text>
</comment>
<dbReference type="CDD" id="cd04433">
    <property type="entry name" value="AFD_class_I"/>
    <property type="match status" value="1"/>
</dbReference>
<dbReference type="GO" id="GO:0006631">
    <property type="term" value="P:fatty acid metabolic process"/>
    <property type="evidence" value="ECO:0007669"/>
    <property type="project" value="TreeGrafter"/>
</dbReference>
<dbReference type="GO" id="GO:0031956">
    <property type="term" value="F:medium-chain fatty acid-CoA ligase activity"/>
    <property type="evidence" value="ECO:0007669"/>
    <property type="project" value="TreeGrafter"/>
</dbReference>
<evidence type="ECO:0000259" key="4">
    <source>
        <dbReference type="Pfam" id="PF13193"/>
    </source>
</evidence>
<dbReference type="Pfam" id="PF00501">
    <property type="entry name" value="AMP-binding"/>
    <property type="match status" value="1"/>
</dbReference>
<evidence type="ECO:0000256" key="2">
    <source>
        <dbReference type="ARBA" id="ARBA00022598"/>
    </source>
</evidence>
<feature type="domain" description="AMP-dependent synthetase/ligase" evidence="3">
    <location>
        <begin position="50"/>
        <end position="415"/>
    </location>
</feature>
<dbReference type="InterPro" id="IPR025110">
    <property type="entry name" value="AMP-bd_C"/>
</dbReference>
<protein>
    <submittedName>
        <fullName evidence="5">AMP-binding protein</fullName>
    </submittedName>
</protein>
<dbReference type="InterPro" id="IPR020845">
    <property type="entry name" value="AMP-binding_CS"/>
</dbReference>
<sequence>MYDETPNANLFSPIEVARVSPTRTFAYDPLPYPAVMPSMLAELVERFGPADFVVSSDGAGTDERITYAEVGERSAEMARRLLAAGVTKGSRVGILAPNGPDFAVAFLATTRIGAVAVPINTFFQPPELEWLLRDADVHTVVSVSTLLGKDVAARLVQATGIAPGTANPVLTDRLPHLRNVFLLPLDAQGWPEPVTQSFLDACESTVRPTDDMVIIYTSGSTSNPKGIIHSQNTAIAHSRFIASQHEWDPTDRVYIPMAFFWVGGLIFGLLGPMQIGVTILTEHRFDPADVLRLLAAERATYATGFPHVGPALTNHPDFATTDLSALREGYQQVLLPPERRADDPSLRVRQLGMTETCSSHTWWPPHEQVPESKRGSLGVSAPGYEHKVVDETGQEVPNGVAGEICVRGWAMMRGIVGRSNRDVFDADGWYHTGDAGYRDDDGHLYFAGRTDDMIKTSGANVAPIEVESTLSRIDGVRIAYVVGLPDPVKGAVVSAVVVLDDGVDLSADALAAQCRKQLAAYKVPKKWVILPDADNLPYTTTNKIDKIALGTLLASGALA</sequence>
<evidence type="ECO:0000256" key="1">
    <source>
        <dbReference type="ARBA" id="ARBA00006432"/>
    </source>
</evidence>
<dbReference type="InterPro" id="IPR042099">
    <property type="entry name" value="ANL_N_sf"/>
</dbReference>
<dbReference type="Pfam" id="PF13193">
    <property type="entry name" value="AMP-binding_C"/>
    <property type="match status" value="1"/>
</dbReference>
<accession>A0A7I7WSS9</accession>
<feature type="domain" description="AMP-binding enzyme C-terminal" evidence="4">
    <location>
        <begin position="465"/>
        <end position="543"/>
    </location>
</feature>
<dbReference type="PANTHER" id="PTHR43201">
    <property type="entry name" value="ACYL-COA SYNTHETASE"/>
    <property type="match status" value="1"/>
</dbReference>
<evidence type="ECO:0000259" key="3">
    <source>
        <dbReference type="Pfam" id="PF00501"/>
    </source>
</evidence>
<dbReference type="InterPro" id="IPR000873">
    <property type="entry name" value="AMP-dep_synth/lig_dom"/>
</dbReference>
<dbReference type="Proteomes" id="UP000466187">
    <property type="component" value="Chromosome"/>
</dbReference>
<evidence type="ECO:0000313" key="6">
    <source>
        <dbReference type="Proteomes" id="UP000466187"/>
    </source>
</evidence>
<name>A0A7I7WSS9_MYCGU</name>
<dbReference type="PROSITE" id="PS00455">
    <property type="entry name" value="AMP_BINDING"/>
    <property type="match status" value="1"/>
</dbReference>
<reference evidence="5 6" key="1">
    <citation type="journal article" date="2019" name="Emerg. Microbes Infect.">
        <title>Comprehensive subspecies identification of 175 nontuberculous mycobacteria species based on 7547 genomic profiles.</title>
        <authorList>
            <person name="Matsumoto Y."/>
            <person name="Kinjo T."/>
            <person name="Motooka D."/>
            <person name="Nabeya D."/>
            <person name="Jung N."/>
            <person name="Uechi K."/>
            <person name="Horii T."/>
            <person name="Iida T."/>
            <person name="Fujita J."/>
            <person name="Nakamura S."/>
        </authorList>
    </citation>
    <scope>NUCLEOTIDE SEQUENCE [LARGE SCALE GENOMIC DNA]</scope>
    <source>
        <strain evidence="5 6">JCM 12688</strain>
    </source>
</reference>
<dbReference type="Gene3D" id="3.30.300.30">
    <property type="match status" value="1"/>
</dbReference>
<dbReference type="KEGG" id="mgad:MGAD_50540"/>
<proteinExistence type="inferred from homology"/>
<dbReference type="InterPro" id="IPR045851">
    <property type="entry name" value="AMP-bd_C_sf"/>
</dbReference>
<evidence type="ECO:0000313" key="5">
    <source>
        <dbReference type="EMBL" id="BBZ20719.1"/>
    </source>
</evidence>
<dbReference type="PANTHER" id="PTHR43201:SF5">
    <property type="entry name" value="MEDIUM-CHAIN ACYL-COA LIGASE ACSF2, MITOCHONDRIAL"/>
    <property type="match status" value="1"/>
</dbReference>
<organism evidence="5 6">
    <name type="scientific">Mycolicibacterium gadium</name>
    <name type="common">Mycobacterium gadium</name>
    <dbReference type="NCBI Taxonomy" id="1794"/>
    <lineage>
        <taxon>Bacteria</taxon>
        <taxon>Bacillati</taxon>
        <taxon>Actinomycetota</taxon>
        <taxon>Actinomycetes</taxon>
        <taxon>Mycobacteriales</taxon>
        <taxon>Mycobacteriaceae</taxon>
        <taxon>Mycolicibacterium</taxon>
    </lineage>
</organism>
<dbReference type="EMBL" id="AP022608">
    <property type="protein sequence ID" value="BBZ20719.1"/>
    <property type="molecule type" value="Genomic_DNA"/>
</dbReference>
<gene>
    <name evidence="5" type="ORF">MGAD_50540</name>
</gene>
<keyword evidence="2" id="KW-0436">Ligase</keyword>